<evidence type="ECO:0000313" key="7">
    <source>
        <dbReference type="EMBL" id="MBB4800836.1"/>
    </source>
</evidence>
<feature type="transmembrane region" description="Helical" evidence="6">
    <location>
        <begin position="7"/>
        <end position="26"/>
    </location>
</feature>
<reference evidence="7 8" key="1">
    <citation type="submission" date="2020-08" db="EMBL/GenBank/DDBJ databases">
        <title>Functional genomics of gut bacteria from endangered species of beetles.</title>
        <authorList>
            <person name="Carlos-Shanley C."/>
        </authorList>
    </citation>
    <scope>NUCLEOTIDE SEQUENCE [LARGE SCALE GENOMIC DNA]</scope>
    <source>
        <strain evidence="7 8">S00142</strain>
    </source>
</reference>
<feature type="transmembrane region" description="Helical" evidence="6">
    <location>
        <begin position="32"/>
        <end position="54"/>
    </location>
</feature>
<evidence type="ECO:0000256" key="5">
    <source>
        <dbReference type="ARBA" id="ARBA00023136"/>
    </source>
</evidence>
<keyword evidence="5 6" id="KW-0472">Membrane</keyword>
<feature type="transmembrane region" description="Helical" evidence="6">
    <location>
        <begin position="374"/>
        <end position="392"/>
    </location>
</feature>
<dbReference type="Proteomes" id="UP000561681">
    <property type="component" value="Unassembled WGS sequence"/>
</dbReference>
<comment type="subcellular location">
    <subcellularLocation>
        <location evidence="1">Cell membrane</location>
        <topology evidence="1">Multi-pass membrane protein</topology>
    </subcellularLocation>
</comment>
<comment type="caution">
    <text evidence="7">The sequence shown here is derived from an EMBL/GenBank/DDBJ whole genome shotgun (WGS) entry which is preliminary data.</text>
</comment>
<dbReference type="AlphaFoldDB" id="A0A7W7N6V3"/>
<accession>A0A7W7N6V3</accession>
<keyword evidence="3 6" id="KW-0812">Transmembrane</keyword>
<feature type="transmembrane region" description="Helical" evidence="6">
    <location>
        <begin position="316"/>
        <end position="339"/>
    </location>
</feature>
<feature type="transmembrane region" description="Helical" evidence="6">
    <location>
        <begin position="130"/>
        <end position="150"/>
    </location>
</feature>
<dbReference type="PANTHER" id="PTHR30250:SF11">
    <property type="entry name" value="O-ANTIGEN TRANSPORTER-RELATED"/>
    <property type="match status" value="1"/>
</dbReference>
<dbReference type="InterPro" id="IPR002797">
    <property type="entry name" value="Polysacc_synth"/>
</dbReference>
<feature type="transmembrane region" description="Helical" evidence="6">
    <location>
        <begin position="162"/>
        <end position="181"/>
    </location>
</feature>
<keyword evidence="8" id="KW-1185">Reference proteome</keyword>
<dbReference type="EMBL" id="JACHLD010000001">
    <property type="protein sequence ID" value="MBB4800836.1"/>
    <property type="molecule type" value="Genomic_DNA"/>
</dbReference>
<gene>
    <name evidence="7" type="ORF">HNP37_000875</name>
</gene>
<keyword evidence="4 6" id="KW-1133">Transmembrane helix</keyword>
<evidence type="ECO:0000256" key="4">
    <source>
        <dbReference type="ARBA" id="ARBA00022989"/>
    </source>
</evidence>
<feature type="transmembrane region" description="Helical" evidence="6">
    <location>
        <begin position="75"/>
        <end position="95"/>
    </location>
</feature>
<sequence length="406" mass="46704">MSFGINFINLLFPLLLIPFYIKTYGIDTYGLIAVSLAFINIVSVLYDYSWYAFAPIEIQKVKDDSNLISQYISKIINCKIAVFVPSILLLVVFILCSEIKHNLIFAFSLLVFLFSRSQNNLCFFIGLDKVFPYFIINSIVKIGCIALIFITLVEKTDYQFVFYYLGISDILIFIFSTLYLIKKNYFKYHFSTISEIYEELVFGYKLFLTNLTICALMNSSTIILSIFFDNTIVGIYNVAEKIIMLCKQSISVLFQGVYFKACEIGISKIKQLNHFLKSVFWAYFLMYGFGGLLLVFFPNLIISILSSEFTSNSSLYLIYLAPIPLISALNQSAYMSLLLHHKKSTYFNAHLYGLIINIILSFVLCYFIKVNGIIISLILTEIFITVYLNFAISKSDELNFFKNKID</sequence>
<dbReference type="InterPro" id="IPR050833">
    <property type="entry name" value="Poly_Biosynth_Transport"/>
</dbReference>
<evidence type="ECO:0000256" key="2">
    <source>
        <dbReference type="ARBA" id="ARBA00022475"/>
    </source>
</evidence>
<evidence type="ECO:0000256" key="1">
    <source>
        <dbReference type="ARBA" id="ARBA00004651"/>
    </source>
</evidence>
<evidence type="ECO:0000256" key="3">
    <source>
        <dbReference type="ARBA" id="ARBA00022692"/>
    </source>
</evidence>
<evidence type="ECO:0000256" key="6">
    <source>
        <dbReference type="SAM" id="Phobius"/>
    </source>
</evidence>
<dbReference type="GO" id="GO:0005886">
    <property type="term" value="C:plasma membrane"/>
    <property type="evidence" value="ECO:0007669"/>
    <property type="project" value="UniProtKB-SubCell"/>
</dbReference>
<organism evidence="7 8">
    <name type="scientific">Flavobacterium nitrogenifigens</name>
    <dbReference type="NCBI Taxonomy" id="1617283"/>
    <lineage>
        <taxon>Bacteria</taxon>
        <taxon>Pseudomonadati</taxon>
        <taxon>Bacteroidota</taxon>
        <taxon>Flavobacteriia</taxon>
        <taxon>Flavobacteriales</taxon>
        <taxon>Flavobacteriaceae</taxon>
        <taxon>Flavobacterium</taxon>
    </lineage>
</organism>
<dbReference type="Pfam" id="PF01943">
    <property type="entry name" value="Polysacc_synt"/>
    <property type="match status" value="1"/>
</dbReference>
<name>A0A7W7N6V3_9FLAO</name>
<proteinExistence type="predicted"/>
<dbReference type="PANTHER" id="PTHR30250">
    <property type="entry name" value="PST FAMILY PREDICTED COLANIC ACID TRANSPORTER"/>
    <property type="match status" value="1"/>
</dbReference>
<feature type="transmembrane region" description="Helical" evidence="6">
    <location>
        <begin position="280"/>
        <end position="304"/>
    </location>
</feature>
<keyword evidence="2" id="KW-1003">Cell membrane</keyword>
<feature type="transmembrane region" description="Helical" evidence="6">
    <location>
        <begin position="351"/>
        <end position="368"/>
    </location>
</feature>
<protein>
    <submittedName>
        <fullName evidence="7">O-antigen/teichoic acid export membrane protein</fullName>
    </submittedName>
</protein>
<feature type="transmembrane region" description="Helical" evidence="6">
    <location>
        <begin position="202"/>
        <end position="228"/>
    </location>
</feature>
<evidence type="ECO:0000313" key="8">
    <source>
        <dbReference type="Proteomes" id="UP000561681"/>
    </source>
</evidence>